<proteinExistence type="predicted"/>
<dbReference type="EMBL" id="KZ825172">
    <property type="protein sequence ID" value="PYI16256.1"/>
    <property type="molecule type" value="Genomic_DNA"/>
</dbReference>
<sequence>MSNSDKADVQAKFPIMHWEFVDGNTAISATTRKRIRSHVARCKNAGRRLTRPSRLSKAHGEPPTYLRIPALLQSHETNDDQEIICDIKRPITSGLIFPVEMEPQTRDIAHKAFDFIRDLRGAPGLFSIVEEPSAPLIWVQYMFLDAAYFHSVIATCLWIVPGLISEQHRVVEASRHLLRTIHLINGRLAGANSTSDDTVAAVVGMVHYERHQGQFGRALIHTRGLRQMADLRGGVLKLGCELARKVFLCDMECSFQLGCAPLFSIEEVDAVTFSTGDFELRRIAATPEAGPCDLNTCLATLLRHGRDLALVYNAIGAGQQPKLTYYAHFDLVLSFGYRLLKFSPLQGPRPVSHLDDVLHLGLIIFLCTFIRRLDRGIADNNLLARLLGSVAEKVETDRGTQEALLWALLVGTASIFQRDIPEWLTAKAATLIQSLGLATWEDTLGLLHRYPWVNALHNESARGLWHRVAPSYNSGY</sequence>
<evidence type="ECO:0000313" key="2">
    <source>
        <dbReference type="Proteomes" id="UP000249829"/>
    </source>
</evidence>
<dbReference type="PANTHER" id="PTHR37540:SF9">
    <property type="entry name" value="ZN(2)-C6 FUNGAL-TYPE DOMAIN-CONTAINING PROTEIN"/>
    <property type="match status" value="1"/>
</dbReference>
<reference evidence="1 2" key="1">
    <citation type="submission" date="2018-02" db="EMBL/GenBank/DDBJ databases">
        <title>The genomes of Aspergillus section Nigri reveals drivers in fungal speciation.</title>
        <authorList>
            <consortium name="DOE Joint Genome Institute"/>
            <person name="Vesth T.C."/>
            <person name="Nybo J."/>
            <person name="Theobald S."/>
            <person name="Brandl J."/>
            <person name="Frisvad J.C."/>
            <person name="Nielsen K.F."/>
            <person name="Lyhne E.K."/>
            <person name="Kogle M.E."/>
            <person name="Kuo A."/>
            <person name="Riley R."/>
            <person name="Clum A."/>
            <person name="Nolan M."/>
            <person name="Lipzen A."/>
            <person name="Salamov A."/>
            <person name="Henrissat B."/>
            <person name="Wiebenga A."/>
            <person name="De vries R.P."/>
            <person name="Grigoriev I.V."/>
            <person name="Mortensen U.H."/>
            <person name="Andersen M.R."/>
            <person name="Baker S.E."/>
        </authorList>
    </citation>
    <scope>NUCLEOTIDE SEQUENCE [LARGE SCALE GENOMIC DNA]</scope>
    <source>
        <strain evidence="1 2">CBS 115571</strain>
    </source>
</reference>
<gene>
    <name evidence="1" type="ORF">BO99DRAFT_435668</name>
</gene>
<evidence type="ECO:0000313" key="1">
    <source>
        <dbReference type="EMBL" id="PYI16256.1"/>
    </source>
</evidence>
<accession>A0A2V5I9G7</accession>
<dbReference type="PANTHER" id="PTHR37540">
    <property type="entry name" value="TRANSCRIPTION FACTOR (ACR-2), PUTATIVE-RELATED-RELATED"/>
    <property type="match status" value="1"/>
</dbReference>
<dbReference type="OMA" id="IFPVEME"/>
<dbReference type="Proteomes" id="UP000249829">
    <property type="component" value="Unassembled WGS sequence"/>
</dbReference>
<protein>
    <submittedName>
        <fullName evidence="1">Uncharacterized protein</fullName>
    </submittedName>
</protein>
<name>A0A2V5I9G7_ASPV1</name>
<organism evidence="1 2">
    <name type="scientific">Aspergillus violaceofuscus (strain CBS 115571)</name>
    <dbReference type="NCBI Taxonomy" id="1450538"/>
    <lineage>
        <taxon>Eukaryota</taxon>
        <taxon>Fungi</taxon>
        <taxon>Dikarya</taxon>
        <taxon>Ascomycota</taxon>
        <taxon>Pezizomycotina</taxon>
        <taxon>Eurotiomycetes</taxon>
        <taxon>Eurotiomycetidae</taxon>
        <taxon>Eurotiales</taxon>
        <taxon>Aspergillaceae</taxon>
        <taxon>Aspergillus</taxon>
    </lineage>
</organism>
<dbReference type="STRING" id="1450538.A0A2V5I9G7"/>
<keyword evidence="2" id="KW-1185">Reference proteome</keyword>
<dbReference type="AlphaFoldDB" id="A0A2V5I9G7"/>